<dbReference type="Proteomes" id="UP000239532">
    <property type="component" value="Unassembled WGS sequence"/>
</dbReference>
<dbReference type="InterPro" id="IPR004358">
    <property type="entry name" value="Sig_transdc_His_kin-like_C"/>
</dbReference>
<dbReference type="SMART" id="SM00065">
    <property type="entry name" value="GAF"/>
    <property type="match status" value="1"/>
</dbReference>
<dbReference type="Gene3D" id="1.10.287.130">
    <property type="match status" value="1"/>
</dbReference>
<evidence type="ECO:0000256" key="3">
    <source>
        <dbReference type="ARBA" id="ARBA00022553"/>
    </source>
</evidence>
<dbReference type="GO" id="GO:0000155">
    <property type="term" value="F:phosphorelay sensor kinase activity"/>
    <property type="evidence" value="ECO:0007669"/>
    <property type="project" value="InterPro"/>
</dbReference>
<dbReference type="Pfam" id="PF02518">
    <property type="entry name" value="HATPase_c"/>
    <property type="match status" value="1"/>
</dbReference>
<evidence type="ECO:0000256" key="2">
    <source>
        <dbReference type="ARBA" id="ARBA00012438"/>
    </source>
</evidence>
<protein>
    <recommendedName>
        <fullName evidence="2">histidine kinase</fullName>
        <ecNumber evidence="2">2.7.13.3</ecNumber>
    </recommendedName>
</protein>
<comment type="caution">
    <text evidence="5">The sequence shown here is derived from an EMBL/GenBank/DDBJ whole genome shotgun (WGS) entry which is preliminary data.</text>
</comment>
<dbReference type="Pfam" id="PF01590">
    <property type="entry name" value="GAF"/>
    <property type="match status" value="1"/>
</dbReference>
<dbReference type="InterPro" id="IPR005467">
    <property type="entry name" value="His_kinase_dom"/>
</dbReference>
<dbReference type="InterPro" id="IPR036890">
    <property type="entry name" value="HATPase_C_sf"/>
</dbReference>
<dbReference type="EC" id="2.7.13.3" evidence="2"/>
<dbReference type="OrthoDB" id="9811889at2"/>
<dbReference type="PANTHER" id="PTHR43102">
    <property type="entry name" value="SLR1143 PROTEIN"/>
    <property type="match status" value="1"/>
</dbReference>
<keyword evidence="3" id="KW-0597">Phosphoprotein</keyword>
<dbReference type="RefSeq" id="WP_105983102.1">
    <property type="nucleotide sequence ID" value="NZ_MQUC01000003.1"/>
</dbReference>
<dbReference type="PRINTS" id="PR00344">
    <property type="entry name" value="BCTRLSENSOR"/>
</dbReference>
<organism evidence="5 6">
    <name type="scientific">Nonlabens agnitus</name>
    <dbReference type="NCBI Taxonomy" id="870484"/>
    <lineage>
        <taxon>Bacteria</taxon>
        <taxon>Pseudomonadati</taxon>
        <taxon>Bacteroidota</taxon>
        <taxon>Flavobacteriia</taxon>
        <taxon>Flavobacteriales</taxon>
        <taxon>Flavobacteriaceae</taxon>
        <taxon>Nonlabens</taxon>
    </lineage>
</organism>
<proteinExistence type="predicted"/>
<comment type="catalytic activity">
    <reaction evidence="1">
        <text>ATP + protein L-histidine = ADP + protein N-phospho-L-histidine.</text>
        <dbReference type="EC" id="2.7.13.3"/>
    </reaction>
</comment>
<dbReference type="AlphaFoldDB" id="A0A2S9WV93"/>
<name>A0A2S9WV93_9FLAO</name>
<dbReference type="InterPro" id="IPR003018">
    <property type="entry name" value="GAF"/>
</dbReference>
<keyword evidence="6" id="KW-1185">Reference proteome</keyword>
<evidence type="ECO:0000259" key="4">
    <source>
        <dbReference type="PROSITE" id="PS50109"/>
    </source>
</evidence>
<dbReference type="Gene3D" id="3.30.450.40">
    <property type="match status" value="1"/>
</dbReference>
<reference evidence="5 6" key="1">
    <citation type="submission" date="2016-11" db="EMBL/GenBank/DDBJ databases">
        <title>Trade-off between light-utilization and light-protection in marine flavobacteria.</title>
        <authorList>
            <person name="Kumagai Y."/>
        </authorList>
    </citation>
    <scope>NUCLEOTIDE SEQUENCE [LARGE SCALE GENOMIC DNA]</scope>
    <source>
        <strain evidence="5 6">JCM 17109</strain>
    </source>
</reference>
<dbReference type="InterPro" id="IPR036097">
    <property type="entry name" value="HisK_dim/P_sf"/>
</dbReference>
<dbReference type="CDD" id="cd00075">
    <property type="entry name" value="HATPase"/>
    <property type="match status" value="1"/>
</dbReference>
<dbReference type="EMBL" id="MQUC01000003">
    <property type="protein sequence ID" value="PRP67361.1"/>
    <property type="molecule type" value="Genomic_DNA"/>
</dbReference>
<dbReference type="PANTHER" id="PTHR43102:SF2">
    <property type="entry name" value="GAF DOMAIN-CONTAINING PROTEIN"/>
    <property type="match status" value="1"/>
</dbReference>
<dbReference type="SUPFAM" id="SSF47384">
    <property type="entry name" value="Homodimeric domain of signal transducing histidine kinase"/>
    <property type="match status" value="1"/>
</dbReference>
<dbReference type="SMART" id="SM00387">
    <property type="entry name" value="HATPase_c"/>
    <property type="match status" value="1"/>
</dbReference>
<dbReference type="SUPFAM" id="SSF55874">
    <property type="entry name" value="ATPase domain of HSP90 chaperone/DNA topoisomerase II/histidine kinase"/>
    <property type="match status" value="1"/>
</dbReference>
<dbReference type="SMART" id="SM00388">
    <property type="entry name" value="HisKA"/>
    <property type="match status" value="1"/>
</dbReference>
<dbReference type="InterPro" id="IPR029016">
    <property type="entry name" value="GAF-like_dom_sf"/>
</dbReference>
<dbReference type="SUPFAM" id="SSF55781">
    <property type="entry name" value="GAF domain-like"/>
    <property type="match status" value="1"/>
</dbReference>
<dbReference type="InterPro" id="IPR003594">
    <property type="entry name" value="HATPase_dom"/>
</dbReference>
<evidence type="ECO:0000256" key="1">
    <source>
        <dbReference type="ARBA" id="ARBA00000085"/>
    </source>
</evidence>
<dbReference type="InterPro" id="IPR003661">
    <property type="entry name" value="HisK_dim/P_dom"/>
</dbReference>
<sequence length="401" mass="45266">MIIASKPANEKERLNSLRRLKILDTISEDQYDNITELAAFVCGTKNAIISLIDEDRQWFKSKVGINVCETDRDISFCSHAINQPDEILEIPDTTKDERFIGNPLVTHPETPTIFYAGVPILSVDGYAIGTLCVLHDEPKELTSSQRKALKNLARQVEQLFKLHVANQALEISQKHLQKHNTLLKDFAATVSHDMKMPLANLIVTSDILNKKYSALIDDDGRQYLGYLKKSSLSLSDYITNILSHYESSSHDIEDRTTFNLNDVLEDIVELINIKHHCEINLPEVNHTIYCNQVALEQIFLNLISNSIKYNDKEETIINLEADIHSSHYEFRIIDNGIGIPQDKISYIFELFNTVGEYDRDGNQGHGIGLSTVKQLVESLGGSITAKSELGVSTTFTFTIER</sequence>
<gene>
    <name evidence="5" type="ORF">BST86_09770</name>
</gene>
<dbReference type="Gene3D" id="3.30.565.10">
    <property type="entry name" value="Histidine kinase-like ATPase, C-terminal domain"/>
    <property type="match status" value="1"/>
</dbReference>
<dbReference type="Pfam" id="PF00512">
    <property type="entry name" value="HisKA"/>
    <property type="match status" value="1"/>
</dbReference>
<accession>A0A2S9WV93</accession>
<evidence type="ECO:0000313" key="6">
    <source>
        <dbReference type="Proteomes" id="UP000239532"/>
    </source>
</evidence>
<evidence type="ECO:0000313" key="5">
    <source>
        <dbReference type="EMBL" id="PRP67361.1"/>
    </source>
</evidence>
<dbReference type="CDD" id="cd00082">
    <property type="entry name" value="HisKA"/>
    <property type="match status" value="1"/>
</dbReference>
<feature type="domain" description="Histidine kinase" evidence="4">
    <location>
        <begin position="189"/>
        <end position="401"/>
    </location>
</feature>
<dbReference type="PROSITE" id="PS50109">
    <property type="entry name" value="HIS_KIN"/>
    <property type="match status" value="1"/>
</dbReference>